<name>A0A9J6EDP6_RHIMP</name>
<keyword evidence="4 12" id="KW-0863">Zinc-finger</keyword>
<keyword evidence="8 12" id="KW-0238">DNA-binding</keyword>
<evidence type="ECO:0000313" key="15">
    <source>
        <dbReference type="EMBL" id="KAH8032426.1"/>
    </source>
</evidence>
<evidence type="ECO:0000256" key="4">
    <source>
        <dbReference type="ARBA" id="ARBA00022771"/>
    </source>
</evidence>
<dbReference type="InterPro" id="IPR006612">
    <property type="entry name" value="THAP_Znf"/>
</dbReference>
<keyword evidence="10" id="KW-0539">Nucleus</keyword>
<evidence type="ECO:0000256" key="10">
    <source>
        <dbReference type="ARBA" id="ARBA00023242"/>
    </source>
</evidence>
<dbReference type="Pfam" id="PF05485">
    <property type="entry name" value="THAP"/>
    <property type="match status" value="1"/>
</dbReference>
<dbReference type="SUPFAM" id="SSF57716">
    <property type="entry name" value="Glucocorticoid receptor-like (DNA-binding domain)"/>
    <property type="match status" value="1"/>
</dbReference>
<dbReference type="InterPro" id="IPR026516">
    <property type="entry name" value="THAP1/10"/>
</dbReference>
<evidence type="ECO:0000259" key="14">
    <source>
        <dbReference type="PROSITE" id="PS50950"/>
    </source>
</evidence>
<evidence type="ECO:0000256" key="6">
    <source>
        <dbReference type="ARBA" id="ARBA00023015"/>
    </source>
</evidence>
<dbReference type="Proteomes" id="UP000821866">
    <property type="component" value="Chromosome 3"/>
</dbReference>
<evidence type="ECO:0000256" key="3">
    <source>
        <dbReference type="ARBA" id="ARBA00022723"/>
    </source>
</evidence>
<feature type="compositionally biased region" description="Acidic residues" evidence="13">
    <location>
        <begin position="254"/>
        <end position="265"/>
    </location>
</feature>
<feature type="region of interest" description="Disordered" evidence="13">
    <location>
        <begin position="239"/>
        <end position="265"/>
    </location>
</feature>
<evidence type="ECO:0000256" key="13">
    <source>
        <dbReference type="SAM" id="MobiDB-lite"/>
    </source>
</evidence>
<evidence type="ECO:0000256" key="2">
    <source>
        <dbReference type="ARBA" id="ARBA00006177"/>
    </source>
</evidence>
<keyword evidence="5" id="KW-0862">Zinc</keyword>
<proteinExistence type="inferred from homology"/>
<dbReference type="GO" id="GO:0005654">
    <property type="term" value="C:nucleoplasm"/>
    <property type="evidence" value="ECO:0007669"/>
    <property type="project" value="UniProtKB-SubCell"/>
</dbReference>
<reference evidence="15" key="1">
    <citation type="journal article" date="2020" name="Cell">
        <title>Large-Scale Comparative Analyses of Tick Genomes Elucidate Their Genetic Diversity and Vector Capacities.</title>
        <authorList>
            <consortium name="Tick Genome and Microbiome Consortium (TIGMIC)"/>
            <person name="Jia N."/>
            <person name="Wang J."/>
            <person name="Shi W."/>
            <person name="Du L."/>
            <person name="Sun Y."/>
            <person name="Zhan W."/>
            <person name="Jiang J.F."/>
            <person name="Wang Q."/>
            <person name="Zhang B."/>
            <person name="Ji P."/>
            <person name="Bell-Sakyi L."/>
            <person name="Cui X.M."/>
            <person name="Yuan T.T."/>
            <person name="Jiang B.G."/>
            <person name="Yang W.F."/>
            <person name="Lam T.T."/>
            <person name="Chang Q.C."/>
            <person name="Ding S.J."/>
            <person name="Wang X.J."/>
            <person name="Zhu J.G."/>
            <person name="Ruan X.D."/>
            <person name="Zhao L."/>
            <person name="Wei J.T."/>
            <person name="Ye R.Z."/>
            <person name="Que T.C."/>
            <person name="Du C.H."/>
            <person name="Zhou Y.H."/>
            <person name="Cheng J.X."/>
            <person name="Dai P.F."/>
            <person name="Guo W.B."/>
            <person name="Han X.H."/>
            <person name="Huang E.J."/>
            <person name="Li L.F."/>
            <person name="Wei W."/>
            <person name="Gao Y.C."/>
            <person name="Liu J.Z."/>
            <person name="Shao H.Z."/>
            <person name="Wang X."/>
            <person name="Wang C.C."/>
            <person name="Yang T.C."/>
            <person name="Huo Q.B."/>
            <person name="Li W."/>
            <person name="Chen H.Y."/>
            <person name="Chen S.E."/>
            <person name="Zhou L.G."/>
            <person name="Ni X.B."/>
            <person name="Tian J.H."/>
            <person name="Sheng Y."/>
            <person name="Liu T."/>
            <person name="Pan Y.S."/>
            <person name="Xia L.Y."/>
            <person name="Li J."/>
            <person name="Zhao F."/>
            <person name="Cao W.C."/>
        </authorList>
    </citation>
    <scope>NUCLEOTIDE SEQUENCE</scope>
    <source>
        <strain evidence="15">Rmic-2018</strain>
    </source>
</reference>
<comment type="similarity">
    <text evidence="2">Belongs to the THAP1 family.</text>
</comment>
<evidence type="ECO:0000256" key="1">
    <source>
        <dbReference type="ARBA" id="ARBA00004642"/>
    </source>
</evidence>
<dbReference type="SMART" id="SM00692">
    <property type="entry name" value="DM3"/>
    <property type="match status" value="1"/>
</dbReference>
<evidence type="ECO:0000256" key="9">
    <source>
        <dbReference type="ARBA" id="ARBA00023163"/>
    </source>
</evidence>
<gene>
    <name evidence="15" type="ORF">HPB51_025182</name>
</gene>
<dbReference type="InterPro" id="IPR048366">
    <property type="entry name" value="TNP-like_GBD"/>
</dbReference>
<keyword evidence="6" id="KW-0805">Transcription regulation</keyword>
<evidence type="ECO:0000256" key="11">
    <source>
        <dbReference type="ARBA" id="ARBA00023306"/>
    </source>
</evidence>
<comment type="subcellular location">
    <subcellularLocation>
        <location evidence="1">Nucleus</location>
        <location evidence="1">Nucleoplasm</location>
    </subcellularLocation>
</comment>
<sequence length="314" mass="34773">MAYCCVPLCKSDEKKKPAGFSFHELPADADARACWLAAIRRDKWWPNTTSCYTKVCSRHFKEEDFIEGKRRRLNNRTVPSVFENYPPHLQPKSTAARNTASIDKRFLAHDIGPKGEVSSCYIKNLYDLQKDLVVKPVRYLSRKHVCPNNIEKTNVARAIQVFSPDVTAALEHLRDQAGHTSSVSFTAAGQTIVFMQNIHRCAYFTTGIPLPAPAIEGMVSSCGGPAPWDDKQCIGDALSANKGADTSKGKENTEPDDASVEDASSDCDNFEAEMASERVERDKAALEALVDRVNQHITACYLDQPAGSRLGKLY</sequence>
<keyword evidence="11" id="KW-0131">Cell cycle</keyword>
<dbReference type="PANTHER" id="PTHR46600">
    <property type="entry name" value="THAP DOMAIN-CONTAINING"/>
    <property type="match status" value="1"/>
</dbReference>
<evidence type="ECO:0000256" key="12">
    <source>
        <dbReference type="PROSITE-ProRule" id="PRU00309"/>
    </source>
</evidence>
<keyword evidence="7" id="KW-0175">Coiled coil</keyword>
<keyword evidence="16" id="KW-1185">Reference proteome</keyword>
<dbReference type="PROSITE" id="PS50950">
    <property type="entry name" value="ZF_THAP"/>
    <property type="match status" value="1"/>
</dbReference>
<reference evidence="15" key="2">
    <citation type="submission" date="2021-09" db="EMBL/GenBank/DDBJ databases">
        <authorList>
            <person name="Jia N."/>
            <person name="Wang J."/>
            <person name="Shi W."/>
            <person name="Du L."/>
            <person name="Sun Y."/>
            <person name="Zhan W."/>
            <person name="Jiang J."/>
            <person name="Wang Q."/>
            <person name="Zhang B."/>
            <person name="Ji P."/>
            <person name="Sakyi L.B."/>
            <person name="Cui X."/>
            <person name="Yuan T."/>
            <person name="Jiang B."/>
            <person name="Yang W."/>
            <person name="Lam T.T.-Y."/>
            <person name="Chang Q."/>
            <person name="Ding S."/>
            <person name="Wang X."/>
            <person name="Zhu J."/>
            <person name="Ruan X."/>
            <person name="Zhao L."/>
            <person name="Wei J."/>
            <person name="Que T."/>
            <person name="Du C."/>
            <person name="Cheng J."/>
            <person name="Dai P."/>
            <person name="Han X."/>
            <person name="Huang E."/>
            <person name="Gao Y."/>
            <person name="Liu J."/>
            <person name="Shao H."/>
            <person name="Ye R."/>
            <person name="Li L."/>
            <person name="Wei W."/>
            <person name="Wang X."/>
            <person name="Wang C."/>
            <person name="Huo Q."/>
            <person name="Li W."/>
            <person name="Guo W."/>
            <person name="Chen H."/>
            <person name="Chen S."/>
            <person name="Zhou L."/>
            <person name="Zhou L."/>
            <person name="Ni X."/>
            <person name="Tian J."/>
            <person name="Zhou Y."/>
            <person name="Sheng Y."/>
            <person name="Liu T."/>
            <person name="Pan Y."/>
            <person name="Xia L."/>
            <person name="Li J."/>
            <person name="Zhao F."/>
            <person name="Cao W."/>
        </authorList>
    </citation>
    <scope>NUCLEOTIDE SEQUENCE</scope>
    <source>
        <strain evidence="15">Rmic-2018</strain>
        <tissue evidence="15">Larvae</tissue>
    </source>
</reference>
<dbReference type="VEuPathDB" id="VectorBase:LOC119185501"/>
<protein>
    <recommendedName>
        <fullName evidence="14">THAP-type domain-containing protein</fullName>
    </recommendedName>
</protein>
<evidence type="ECO:0000256" key="7">
    <source>
        <dbReference type="ARBA" id="ARBA00023054"/>
    </source>
</evidence>
<dbReference type="SMART" id="SM00980">
    <property type="entry name" value="THAP"/>
    <property type="match status" value="1"/>
</dbReference>
<dbReference type="PANTHER" id="PTHR46600:SF1">
    <property type="entry name" value="THAP DOMAIN-CONTAINING PROTEIN 1"/>
    <property type="match status" value="1"/>
</dbReference>
<organism evidence="15 16">
    <name type="scientific">Rhipicephalus microplus</name>
    <name type="common">Cattle tick</name>
    <name type="synonym">Boophilus microplus</name>
    <dbReference type="NCBI Taxonomy" id="6941"/>
    <lineage>
        <taxon>Eukaryota</taxon>
        <taxon>Metazoa</taxon>
        <taxon>Ecdysozoa</taxon>
        <taxon>Arthropoda</taxon>
        <taxon>Chelicerata</taxon>
        <taxon>Arachnida</taxon>
        <taxon>Acari</taxon>
        <taxon>Parasitiformes</taxon>
        <taxon>Ixodida</taxon>
        <taxon>Ixodoidea</taxon>
        <taxon>Ixodidae</taxon>
        <taxon>Rhipicephalinae</taxon>
        <taxon>Rhipicephalus</taxon>
        <taxon>Boophilus</taxon>
    </lineage>
</organism>
<comment type="caution">
    <text evidence="15">The sequence shown here is derived from an EMBL/GenBank/DDBJ whole genome shotgun (WGS) entry which is preliminary data.</text>
</comment>
<accession>A0A9J6EDP6</accession>
<dbReference type="GO" id="GO:0043565">
    <property type="term" value="F:sequence-specific DNA binding"/>
    <property type="evidence" value="ECO:0007669"/>
    <property type="project" value="InterPro"/>
</dbReference>
<feature type="domain" description="THAP-type" evidence="14">
    <location>
        <begin position="1"/>
        <end position="82"/>
    </location>
</feature>
<evidence type="ECO:0000256" key="8">
    <source>
        <dbReference type="ARBA" id="ARBA00023125"/>
    </source>
</evidence>
<dbReference type="Pfam" id="PF21788">
    <property type="entry name" value="TNP-like_GBD"/>
    <property type="match status" value="1"/>
</dbReference>
<dbReference type="EMBL" id="JABSTU010000005">
    <property type="protein sequence ID" value="KAH8032426.1"/>
    <property type="molecule type" value="Genomic_DNA"/>
</dbReference>
<evidence type="ECO:0000313" key="16">
    <source>
        <dbReference type="Proteomes" id="UP000821866"/>
    </source>
</evidence>
<keyword evidence="3" id="KW-0479">Metal-binding</keyword>
<evidence type="ECO:0000256" key="5">
    <source>
        <dbReference type="ARBA" id="ARBA00022833"/>
    </source>
</evidence>
<dbReference type="GO" id="GO:0008270">
    <property type="term" value="F:zinc ion binding"/>
    <property type="evidence" value="ECO:0007669"/>
    <property type="project" value="UniProtKB-KW"/>
</dbReference>
<keyword evidence="9" id="KW-0804">Transcription</keyword>
<dbReference type="AlphaFoldDB" id="A0A9J6EDP6"/>
<dbReference type="Gene3D" id="6.20.210.20">
    <property type="entry name" value="THAP domain"/>
    <property type="match status" value="1"/>
</dbReference>
<dbReference type="InterPro" id="IPR038441">
    <property type="entry name" value="THAP_Znf_sf"/>
</dbReference>